<dbReference type="GO" id="GO:0004800">
    <property type="term" value="F:thyroxine 5'-deiodinase activity"/>
    <property type="evidence" value="ECO:0007669"/>
    <property type="project" value="InterPro"/>
</dbReference>
<accession>A0A816PYW3</accession>
<dbReference type="InterPro" id="IPR000643">
    <property type="entry name" value="Iodothyronine_deiodinase"/>
</dbReference>
<gene>
    <name evidence="1" type="ORF">WKI299_LOCUS10851</name>
    <name evidence="2" type="ORF">XDN619_LOCUS14521</name>
</gene>
<reference evidence="1" key="1">
    <citation type="submission" date="2021-02" db="EMBL/GenBank/DDBJ databases">
        <authorList>
            <person name="Nowell W R."/>
        </authorList>
    </citation>
    <scope>NUCLEOTIDE SEQUENCE</scope>
</reference>
<name>A0A816PYW3_9BILA</name>
<protein>
    <recommendedName>
        <fullName evidence="4">Iodothyronine deiodinase</fullName>
    </recommendedName>
</protein>
<evidence type="ECO:0000313" key="2">
    <source>
        <dbReference type="EMBL" id="CAF2080166.1"/>
    </source>
</evidence>
<dbReference type="PANTHER" id="PTHR11781">
    <property type="entry name" value="IODOTHYRONINE DEIODINASE"/>
    <property type="match status" value="1"/>
</dbReference>
<dbReference type="Proteomes" id="UP000663856">
    <property type="component" value="Unassembled WGS sequence"/>
</dbReference>
<evidence type="ECO:0000313" key="3">
    <source>
        <dbReference type="Proteomes" id="UP000663856"/>
    </source>
</evidence>
<sequence>MGMAHVTSGRATFTYQDLINSNSSTLPTSFIPKSLLKRMLIRENELRLSNEYQKRYCEAEQSSSSSWLDITDELQRQVIREFNLEDEMHEALLCLRCATQIYPDLQSIPLYVKYNRARDGDLRIGDIVPNVPVVQLDGQDSQLFEGLKPSSTVLIAHAQDEWPICSARWCPTGMPVKYTQTHTVEERLAVAKDFIRDFNFPMPVVIDKPEENLFEKIYASWPVRIYVIDKDYRLTYKAQPSESMLELNEFTAHLQSIIQ</sequence>
<comment type="caution">
    <text evidence="1">The sequence shown here is derived from an EMBL/GenBank/DDBJ whole genome shotgun (WGS) entry which is preliminary data.</text>
</comment>
<dbReference type="PANTHER" id="PTHR11781:SF22">
    <property type="entry name" value="TYPE I IODOTHYRONINE DEIODINASE"/>
    <property type="match status" value="1"/>
</dbReference>
<dbReference type="AlphaFoldDB" id="A0A816PYW3"/>
<evidence type="ECO:0008006" key="4">
    <source>
        <dbReference type="Google" id="ProtNLM"/>
    </source>
</evidence>
<dbReference type="Proteomes" id="UP000663887">
    <property type="component" value="Unassembled WGS sequence"/>
</dbReference>
<dbReference type="EMBL" id="CAJNRF010003947">
    <property type="protein sequence ID" value="CAF2054076.1"/>
    <property type="molecule type" value="Genomic_DNA"/>
</dbReference>
<evidence type="ECO:0000313" key="1">
    <source>
        <dbReference type="EMBL" id="CAF2054076.1"/>
    </source>
</evidence>
<organism evidence="1 3">
    <name type="scientific">Rotaria magnacalcarata</name>
    <dbReference type="NCBI Taxonomy" id="392030"/>
    <lineage>
        <taxon>Eukaryota</taxon>
        <taxon>Metazoa</taxon>
        <taxon>Spiralia</taxon>
        <taxon>Gnathifera</taxon>
        <taxon>Rotifera</taxon>
        <taxon>Eurotatoria</taxon>
        <taxon>Bdelloidea</taxon>
        <taxon>Philodinida</taxon>
        <taxon>Philodinidae</taxon>
        <taxon>Rotaria</taxon>
    </lineage>
</organism>
<proteinExistence type="predicted"/>
<dbReference type="Gene3D" id="3.40.30.10">
    <property type="entry name" value="Glutaredoxin"/>
    <property type="match status" value="1"/>
</dbReference>
<dbReference type="EMBL" id="CAJNRG010005734">
    <property type="protein sequence ID" value="CAF2080166.1"/>
    <property type="molecule type" value="Genomic_DNA"/>
</dbReference>